<dbReference type="GO" id="GO:0046872">
    <property type="term" value="F:metal ion binding"/>
    <property type="evidence" value="ECO:0007669"/>
    <property type="project" value="UniProtKB-KW"/>
</dbReference>
<evidence type="ECO:0000256" key="9">
    <source>
        <dbReference type="ARBA" id="ARBA00022833"/>
    </source>
</evidence>
<evidence type="ECO:0000256" key="2">
    <source>
        <dbReference type="ARBA" id="ARBA00004651"/>
    </source>
</evidence>
<organism evidence="15 16">
    <name type="scientific">Candidatus Kerfeldbacteria bacterium CG15_BIG_FIL_POST_REV_8_21_14_020_45_12</name>
    <dbReference type="NCBI Taxonomy" id="2014247"/>
    <lineage>
        <taxon>Bacteria</taxon>
        <taxon>Candidatus Kerfeldiibacteriota</taxon>
    </lineage>
</organism>
<dbReference type="CDD" id="cd06158">
    <property type="entry name" value="S2P-M50_like_1"/>
    <property type="match status" value="1"/>
</dbReference>
<evidence type="ECO:0000256" key="10">
    <source>
        <dbReference type="ARBA" id="ARBA00022989"/>
    </source>
</evidence>
<evidence type="ECO:0000313" key="15">
    <source>
        <dbReference type="EMBL" id="PIW36438.1"/>
    </source>
</evidence>
<dbReference type="AlphaFoldDB" id="A0A2M7H2I0"/>
<accession>A0A2M7H2I0</accession>
<evidence type="ECO:0000256" key="4">
    <source>
        <dbReference type="ARBA" id="ARBA00022475"/>
    </source>
</evidence>
<dbReference type="EMBL" id="PFGC01000053">
    <property type="protein sequence ID" value="PIW36438.1"/>
    <property type="molecule type" value="Genomic_DNA"/>
</dbReference>
<keyword evidence="12 13" id="KW-0472">Membrane</keyword>
<comment type="cofactor">
    <cofactor evidence="1">
        <name>Zn(2+)</name>
        <dbReference type="ChEBI" id="CHEBI:29105"/>
    </cofactor>
</comment>
<dbReference type="PANTHER" id="PTHR35864">
    <property type="entry name" value="ZINC METALLOPROTEASE MJ0611-RELATED"/>
    <property type="match status" value="1"/>
</dbReference>
<evidence type="ECO:0000256" key="13">
    <source>
        <dbReference type="SAM" id="Phobius"/>
    </source>
</evidence>
<dbReference type="PANTHER" id="PTHR35864:SF1">
    <property type="entry name" value="ZINC METALLOPROTEASE YWHC-RELATED"/>
    <property type="match status" value="1"/>
</dbReference>
<evidence type="ECO:0000256" key="5">
    <source>
        <dbReference type="ARBA" id="ARBA00022670"/>
    </source>
</evidence>
<evidence type="ECO:0000256" key="6">
    <source>
        <dbReference type="ARBA" id="ARBA00022692"/>
    </source>
</evidence>
<feature type="transmembrane region" description="Helical" evidence="13">
    <location>
        <begin position="126"/>
        <end position="147"/>
    </location>
</feature>
<keyword evidence="10 13" id="KW-1133">Transmembrane helix</keyword>
<evidence type="ECO:0000256" key="8">
    <source>
        <dbReference type="ARBA" id="ARBA00022801"/>
    </source>
</evidence>
<keyword evidence="7" id="KW-0479">Metal-binding</keyword>
<keyword evidence="4" id="KW-1003">Cell membrane</keyword>
<evidence type="ECO:0000256" key="1">
    <source>
        <dbReference type="ARBA" id="ARBA00001947"/>
    </source>
</evidence>
<dbReference type="GO" id="GO:0005886">
    <property type="term" value="C:plasma membrane"/>
    <property type="evidence" value="ECO:0007669"/>
    <property type="project" value="UniProtKB-SubCell"/>
</dbReference>
<dbReference type="GO" id="GO:0006508">
    <property type="term" value="P:proteolysis"/>
    <property type="evidence" value="ECO:0007669"/>
    <property type="project" value="UniProtKB-KW"/>
</dbReference>
<keyword evidence="6 13" id="KW-0812">Transmembrane</keyword>
<keyword evidence="8" id="KW-0378">Hydrolase</keyword>
<dbReference type="InterPro" id="IPR044537">
    <property type="entry name" value="Rip2-like"/>
</dbReference>
<proteinExistence type="inferred from homology"/>
<dbReference type="InterPro" id="IPR052348">
    <property type="entry name" value="Metallopeptidase_M50B"/>
</dbReference>
<gene>
    <name evidence="15" type="ORF">COW24_05280</name>
</gene>
<keyword evidence="9" id="KW-0862">Zinc</keyword>
<feature type="transmembrane region" description="Helical" evidence="13">
    <location>
        <begin position="176"/>
        <end position="203"/>
    </location>
</feature>
<evidence type="ECO:0000259" key="14">
    <source>
        <dbReference type="Pfam" id="PF02163"/>
    </source>
</evidence>
<reference evidence="15 16" key="1">
    <citation type="submission" date="2017-09" db="EMBL/GenBank/DDBJ databases">
        <title>Depth-based differentiation of microbial function through sediment-hosted aquifers and enrichment of novel symbionts in the deep terrestrial subsurface.</title>
        <authorList>
            <person name="Probst A.J."/>
            <person name="Ladd B."/>
            <person name="Jarett J.K."/>
            <person name="Geller-Mcgrath D.E."/>
            <person name="Sieber C.M."/>
            <person name="Emerson J.B."/>
            <person name="Anantharaman K."/>
            <person name="Thomas B.C."/>
            <person name="Malmstrom R."/>
            <person name="Stieglmeier M."/>
            <person name="Klingl A."/>
            <person name="Woyke T."/>
            <person name="Ryan C.M."/>
            <person name="Banfield J.F."/>
        </authorList>
    </citation>
    <scope>NUCLEOTIDE SEQUENCE [LARGE SCALE GENOMIC DNA]</scope>
    <source>
        <strain evidence="15">CG15_BIG_FIL_POST_REV_8_21_14_020_45_12</strain>
    </source>
</reference>
<evidence type="ECO:0000256" key="7">
    <source>
        <dbReference type="ARBA" id="ARBA00022723"/>
    </source>
</evidence>
<feature type="domain" description="Peptidase M50" evidence="14">
    <location>
        <begin position="127"/>
        <end position="183"/>
    </location>
</feature>
<dbReference type="Proteomes" id="UP000230292">
    <property type="component" value="Unassembled WGS sequence"/>
</dbReference>
<name>A0A2M7H2I0_9BACT</name>
<sequence length="208" mass="23134">MLITSLFQEPVLVLLWLGAVIFALTVHEFSHALAGKLQGDPTAELEGRLTLNPLSHIDWIGFALLLIAGFGWAKPTPFNPYNLKYRKFGPVLVAFAGPISNLLAVVLFGVALRLVAQFTLLTPDNLLVIFLVFLMQINLMLALFNFIPIPPLDGSKVLYALIGERRPDIVQFLDRYGFYFLMALVFLFGDLISMLFDAVYGVVTGILF</sequence>
<protein>
    <submittedName>
        <fullName evidence="15">Site-2 protease family protein</fullName>
    </submittedName>
</protein>
<dbReference type="Pfam" id="PF02163">
    <property type="entry name" value="Peptidase_M50"/>
    <property type="match status" value="1"/>
</dbReference>
<keyword evidence="11" id="KW-0482">Metalloprotease</keyword>
<dbReference type="GO" id="GO:0008237">
    <property type="term" value="F:metallopeptidase activity"/>
    <property type="evidence" value="ECO:0007669"/>
    <property type="project" value="UniProtKB-KW"/>
</dbReference>
<comment type="subcellular location">
    <subcellularLocation>
        <location evidence="2">Cell membrane</location>
        <topology evidence="2">Multi-pass membrane protein</topology>
    </subcellularLocation>
</comment>
<evidence type="ECO:0000256" key="3">
    <source>
        <dbReference type="ARBA" id="ARBA00007931"/>
    </source>
</evidence>
<feature type="transmembrane region" description="Helical" evidence="13">
    <location>
        <begin position="54"/>
        <end position="73"/>
    </location>
</feature>
<evidence type="ECO:0000256" key="12">
    <source>
        <dbReference type="ARBA" id="ARBA00023136"/>
    </source>
</evidence>
<feature type="transmembrane region" description="Helical" evidence="13">
    <location>
        <begin position="12"/>
        <end position="33"/>
    </location>
</feature>
<evidence type="ECO:0000256" key="11">
    <source>
        <dbReference type="ARBA" id="ARBA00023049"/>
    </source>
</evidence>
<comment type="similarity">
    <text evidence="3">Belongs to the peptidase M50B family.</text>
</comment>
<comment type="caution">
    <text evidence="15">The sequence shown here is derived from an EMBL/GenBank/DDBJ whole genome shotgun (WGS) entry which is preliminary data.</text>
</comment>
<evidence type="ECO:0000313" key="16">
    <source>
        <dbReference type="Proteomes" id="UP000230292"/>
    </source>
</evidence>
<dbReference type="InterPro" id="IPR008915">
    <property type="entry name" value="Peptidase_M50"/>
</dbReference>
<keyword evidence="5 15" id="KW-0645">Protease</keyword>
<feature type="transmembrane region" description="Helical" evidence="13">
    <location>
        <begin position="93"/>
        <end position="114"/>
    </location>
</feature>